<feature type="repeat" description="ANK" evidence="1">
    <location>
        <begin position="62"/>
        <end position="85"/>
    </location>
</feature>
<dbReference type="GO" id="GO:1902412">
    <property type="term" value="P:regulation of mitotic cytokinesis"/>
    <property type="evidence" value="ECO:0007669"/>
    <property type="project" value="InterPro"/>
</dbReference>
<dbReference type="InterPro" id="IPR002110">
    <property type="entry name" value="Ankyrin_rpt"/>
</dbReference>
<dbReference type="GO" id="GO:0060236">
    <property type="term" value="P:regulation of mitotic spindle organization"/>
    <property type="evidence" value="ECO:0007669"/>
    <property type="project" value="TreeGrafter"/>
</dbReference>
<dbReference type="SUPFAM" id="SSF48403">
    <property type="entry name" value="Ankyrin repeat"/>
    <property type="match status" value="1"/>
</dbReference>
<feature type="region of interest" description="Disordered" evidence="2">
    <location>
        <begin position="244"/>
        <end position="347"/>
    </location>
</feature>
<dbReference type="Pfam" id="PF13637">
    <property type="entry name" value="Ank_4"/>
    <property type="match status" value="1"/>
</dbReference>
<organism evidence="3 4">
    <name type="scientific">Magallana gigas</name>
    <name type="common">Pacific oyster</name>
    <name type="synonym">Crassostrea gigas</name>
    <dbReference type="NCBI Taxonomy" id="29159"/>
    <lineage>
        <taxon>Eukaryota</taxon>
        <taxon>Metazoa</taxon>
        <taxon>Spiralia</taxon>
        <taxon>Lophotrochozoa</taxon>
        <taxon>Mollusca</taxon>
        <taxon>Bivalvia</taxon>
        <taxon>Autobranchia</taxon>
        <taxon>Pteriomorphia</taxon>
        <taxon>Ostreida</taxon>
        <taxon>Ostreoidea</taxon>
        <taxon>Ostreidae</taxon>
        <taxon>Magallana</taxon>
    </lineage>
</organism>
<dbReference type="SMART" id="SM00248">
    <property type="entry name" value="ANK"/>
    <property type="match status" value="4"/>
</dbReference>
<dbReference type="GO" id="GO:0000922">
    <property type="term" value="C:spindle pole"/>
    <property type="evidence" value="ECO:0007669"/>
    <property type="project" value="TreeGrafter"/>
</dbReference>
<evidence type="ECO:0000313" key="3">
    <source>
        <dbReference type="EnsemblMetazoa" id="G15711.2:cds"/>
    </source>
</evidence>
<dbReference type="EnsemblMetazoa" id="G15711.2">
    <property type="protein sequence ID" value="G15711.2:cds"/>
    <property type="gene ID" value="G15711"/>
</dbReference>
<feature type="compositionally biased region" description="Basic and acidic residues" evidence="2">
    <location>
        <begin position="287"/>
        <end position="303"/>
    </location>
</feature>
<keyword evidence="4" id="KW-1185">Reference proteome</keyword>
<evidence type="ECO:0000256" key="2">
    <source>
        <dbReference type="SAM" id="MobiDB-lite"/>
    </source>
</evidence>
<protein>
    <recommendedName>
        <fullName evidence="5">Ankyrin repeat domain-containing protein 53</fullName>
    </recommendedName>
</protein>
<evidence type="ECO:0000256" key="1">
    <source>
        <dbReference type="PROSITE-ProRule" id="PRU00023"/>
    </source>
</evidence>
<name>A0A8W8ISU8_MAGGI</name>
<keyword evidence="1" id="KW-0040">ANK repeat</keyword>
<dbReference type="OMA" id="TGWRAIH"/>
<feature type="region of interest" description="Disordered" evidence="2">
    <location>
        <begin position="1"/>
        <end position="21"/>
    </location>
</feature>
<dbReference type="GO" id="GO:0007080">
    <property type="term" value="P:mitotic metaphase chromosome alignment"/>
    <property type="evidence" value="ECO:0007669"/>
    <property type="project" value="TreeGrafter"/>
</dbReference>
<dbReference type="Pfam" id="PF12796">
    <property type="entry name" value="Ank_2"/>
    <property type="match status" value="1"/>
</dbReference>
<dbReference type="PROSITE" id="PS50088">
    <property type="entry name" value="ANK_REPEAT"/>
    <property type="match status" value="2"/>
</dbReference>
<accession>A0A8W8ISU8</accession>
<dbReference type="OrthoDB" id="10254927at2759"/>
<dbReference type="EnsemblMetazoa" id="G15711.1">
    <property type="protein sequence ID" value="G15711.1:cds"/>
    <property type="gene ID" value="G15711"/>
</dbReference>
<dbReference type="InterPro" id="IPR036770">
    <property type="entry name" value="Ankyrin_rpt-contain_sf"/>
</dbReference>
<feature type="compositionally biased region" description="Basic and acidic residues" evidence="2">
    <location>
        <begin position="249"/>
        <end position="268"/>
    </location>
</feature>
<reference evidence="3" key="1">
    <citation type="submission" date="2022-08" db="UniProtKB">
        <authorList>
            <consortium name="EnsemblMetazoa"/>
        </authorList>
    </citation>
    <scope>IDENTIFICATION</scope>
    <source>
        <strain evidence="3">05x7-T-G4-1.051#20</strain>
    </source>
</reference>
<dbReference type="Gene3D" id="1.25.40.20">
    <property type="entry name" value="Ankyrin repeat-containing domain"/>
    <property type="match status" value="1"/>
</dbReference>
<evidence type="ECO:0000313" key="4">
    <source>
        <dbReference type="Proteomes" id="UP000005408"/>
    </source>
</evidence>
<dbReference type="Proteomes" id="UP000005408">
    <property type="component" value="Unassembled WGS sequence"/>
</dbReference>
<dbReference type="PANTHER" id="PTHR24160">
    <property type="entry name" value="ANKYRIN REPEAT DOMAIN-CONTAINING PROTEIN 53"/>
    <property type="match status" value="1"/>
</dbReference>
<dbReference type="PROSITE" id="PS50297">
    <property type="entry name" value="ANK_REP_REGION"/>
    <property type="match status" value="2"/>
</dbReference>
<dbReference type="GO" id="GO:0031116">
    <property type="term" value="P:positive regulation of microtubule polymerization"/>
    <property type="evidence" value="ECO:0007669"/>
    <property type="project" value="TreeGrafter"/>
</dbReference>
<feature type="compositionally biased region" description="Acidic residues" evidence="2">
    <location>
        <begin position="315"/>
        <end position="325"/>
    </location>
</feature>
<proteinExistence type="predicted"/>
<dbReference type="InterPro" id="IPR042335">
    <property type="entry name" value="ANKRD53"/>
</dbReference>
<evidence type="ECO:0008006" key="5">
    <source>
        <dbReference type="Google" id="ProtNLM"/>
    </source>
</evidence>
<dbReference type="PANTHER" id="PTHR24160:SF1">
    <property type="entry name" value="ANKYRIN REPEAT DOMAIN-CONTAINING PROTEIN 53"/>
    <property type="match status" value="1"/>
</dbReference>
<sequence>MSSGDKGQVGTESPRPLRKRRTRMANDKRIADDEFMAAAIGDVEWLRQSLREQKGKINFDKNGLSAIHLAAIHGRLDCLKLLIEKYKVNINLSSTTGWRAIHLCISNQTGKRALQCLQYLLNKHADPSIPNNDGITPVHQAASEGHVQCLKLLIEIGAKIDGQDIRGHTPLDLAKLWGHKKCARILAAELWHQDKNNVAKELGQLRKLKMQQVLKEMEEQDEFKAAQEYYGEKAYQEWIQKKGLNGKSPTEENKEDLSKSDQPKKGKPVDSLMKPNSKAPPPSGKKSIPDRSNIHVAFRDDRTPSPQSGKRPADGSEEQGNEDGDKENQLTSSREKSSAPVYVNPEPWRLALHPPKPEYITNLTDEYPRDEFTMMPRSKSAHKYFDGKFASRENTDGDLRSKKLKKDIRQPNLPKDVIKQGLSKDPTAEQRPVLFKPIHMFDVTMKKKYGDSVKGKSEVSLHLCDDLSSFVYQNSLQRASTIDVLSPKSVTSNWLSSRYPRDKVINTIKNMKNPTMFPNIRGEEYDINYGDIATFN</sequence>
<feature type="repeat" description="ANK" evidence="1">
    <location>
        <begin position="133"/>
        <end position="165"/>
    </location>
</feature>
<dbReference type="AlphaFoldDB" id="A0A8W8ISU8"/>